<dbReference type="GO" id="GO:0046556">
    <property type="term" value="F:alpha-L-arabinofuranosidase activity"/>
    <property type="evidence" value="ECO:0007669"/>
    <property type="project" value="InterPro"/>
</dbReference>
<dbReference type="KEGG" id="mbd:MEBOL_002832"/>
<gene>
    <name evidence="2" type="ORF">MEBOL_002832</name>
</gene>
<dbReference type="Gene3D" id="2.80.10.50">
    <property type="match status" value="1"/>
</dbReference>
<feature type="domain" description="Alpha-L-arabinofuranosidase B arabinose-binding" evidence="1">
    <location>
        <begin position="68"/>
        <end position="199"/>
    </location>
</feature>
<dbReference type="InterPro" id="IPR036195">
    <property type="entry name" value="AbfB_ABD_sf"/>
</dbReference>
<organism evidence="2 3">
    <name type="scientific">Melittangium boletus DSM 14713</name>
    <dbReference type="NCBI Taxonomy" id="1294270"/>
    <lineage>
        <taxon>Bacteria</taxon>
        <taxon>Pseudomonadati</taxon>
        <taxon>Myxococcota</taxon>
        <taxon>Myxococcia</taxon>
        <taxon>Myxococcales</taxon>
        <taxon>Cystobacterineae</taxon>
        <taxon>Archangiaceae</taxon>
        <taxon>Melittangium</taxon>
    </lineage>
</organism>
<dbReference type="Proteomes" id="UP000217289">
    <property type="component" value="Chromosome"/>
</dbReference>
<reference evidence="2 3" key="1">
    <citation type="submission" date="2017-06" db="EMBL/GenBank/DDBJ databases">
        <authorList>
            <person name="Kim H.J."/>
            <person name="Triplett B.A."/>
        </authorList>
    </citation>
    <scope>NUCLEOTIDE SEQUENCE [LARGE SCALE GENOMIC DNA]</scope>
    <source>
        <strain evidence="2 3">DSM 14713</strain>
    </source>
</reference>
<dbReference type="AlphaFoldDB" id="A0A250IDS0"/>
<dbReference type="SUPFAM" id="SSF110221">
    <property type="entry name" value="AbfB domain"/>
    <property type="match status" value="1"/>
</dbReference>
<dbReference type="RefSeq" id="WP_157774957.1">
    <property type="nucleotide sequence ID" value="NZ_CP022163.1"/>
</dbReference>
<dbReference type="OrthoDB" id="273314at2"/>
<evidence type="ECO:0000313" key="2">
    <source>
        <dbReference type="EMBL" id="ATB29383.1"/>
    </source>
</evidence>
<protein>
    <submittedName>
        <fullName evidence="2">Arabinofuranosidase</fullName>
    </submittedName>
</protein>
<dbReference type="InterPro" id="IPR007934">
    <property type="entry name" value="AbfB_ABD"/>
</dbReference>
<dbReference type="Pfam" id="PF05270">
    <property type="entry name" value="AbfB"/>
    <property type="match status" value="1"/>
</dbReference>
<dbReference type="CDD" id="cd23399">
    <property type="entry name" value="beta-trefoil_ABD_ABFB"/>
    <property type="match status" value="1"/>
</dbReference>
<sequence>MDRILSSRIVRTLSLVAAVTLPGCVIEGGHGHNNLVDNTPYYPGCPALDGVGNSGLIGLSSYRGHEVSLESYTFPGEYVRHYKGRGILGPVRSSYDGDDATFRIVSGLADSRCISFESANYPGYYLNQSNGEVFLDASSSDLAFAEDATFCPRPGLADPYELSFEACGFPGLYLNHLEGYLYVGDEPGYEFEEDATFLIEAPF</sequence>
<accession>A0A250IDS0</accession>
<name>A0A250IDS0_9BACT</name>
<dbReference type="EMBL" id="CP022163">
    <property type="protein sequence ID" value="ATB29383.1"/>
    <property type="molecule type" value="Genomic_DNA"/>
</dbReference>
<proteinExistence type="predicted"/>
<dbReference type="GO" id="GO:0046373">
    <property type="term" value="P:L-arabinose metabolic process"/>
    <property type="evidence" value="ECO:0007669"/>
    <property type="project" value="InterPro"/>
</dbReference>
<evidence type="ECO:0000259" key="1">
    <source>
        <dbReference type="Pfam" id="PF05270"/>
    </source>
</evidence>
<evidence type="ECO:0000313" key="3">
    <source>
        <dbReference type="Proteomes" id="UP000217289"/>
    </source>
</evidence>
<keyword evidence="3" id="KW-1185">Reference proteome</keyword>